<evidence type="ECO:0000259" key="1">
    <source>
        <dbReference type="Pfam" id="PF22422"/>
    </source>
</evidence>
<name>A0A1F7U3Q3_9BACT</name>
<organism evidence="2 3">
    <name type="scientific">Candidatus Uhrbacteria bacterium RIFCSPHIGHO2_02_FULL_60_10</name>
    <dbReference type="NCBI Taxonomy" id="1802392"/>
    <lineage>
        <taxon>Bacteria</taxon>
        <taxon>Candidatus Uhriibacteriota</taxon>
    </lineage>
</organism>
<dbReference type="InterPro" id="IPR054491">
    <property type="entry name" value="MGH1-like_GH"/>
</dbReference>
<dbReference type="GO" id="GO:0005975">
    <property type="term" value="P:carbohydrate metabolic process"/>
    <property type="evidence" value="ECO:0007669"/>
    <property type="project" value="InterPro"/>
</dbReference>
<sequence>MEQVQSSTCRSWEPKYKAAHGVMIDCIGRHGLWASPHRYRDQCWTRDFAYAGFDYLTSVGEYDLIKGHLTALVDKQAGDGRTPILFLDDKWRFLARKAWSSLKHRRLSFMLRRHFEEGVEWLTPWTKDSEMLFALAAGKLYRSRQDKNAVWPFGAYVGQALDYVEKKLLNKDGLMLGADWRDTRLDLGKVCLLSNNCLLAEAYELNGFEQESQELRARITRHFWNGEYYRDYVGGQARTDRDAFDLFGNALAILGGLGGESLVFRAAAQLATPYGYRLNGVTLPTKDAAEAAVMSRTDQHGVIWPFTNGYLILAMLKSGLKNVAKAEFEKWSGLDGFYEWYDPQTGRGMGSPDQMWTAAMYVRVADALAKENLI</sequence>
<dbReference type="SUPFAM" id="SSF48208">
    <property type="entry name" value="Six-hairpin glycosidases"/>
    <property type="match status" value="1"/>
</dbReference>
<feature type="domain" description="Mannosylglycerate hydrolase MGH1-like glycoside hydrolase" evidence="1">
    <location>
        <begin position="206"/>
        <end position="357"/>
    </location>
</feature>
<dbReference type="InterPro" id="IPR008928">
    <property type="entry name" value="6-hairpin_glycosidase_sf"/>
</dbReference>
<reference evidence="2 3" key="1">
    <citation type="journal article" date="2016" name="Nat. Commun.">
        <title>Thousands of microbial genomes shed light on interconnected biogeochemical processes in an aquifer system.</title>
        <authorList>
            <person name="Anantharaman K."/>
            <person name="Brown C.T."/>
            <person name="Hug L.A."/>
            <person name="Sharon I."/>
            <person name="Castelle C.J."/>
            <person name="Probst A.J."/>
            <person name="Thomas B.C."/>
            <person name="Singh A."/>
            <person name="Wilkins M.J."/>
            <person name="Karaoz U."/>
            <person name="Brodie E.L."/>
            <person name="Williams K.H."/>
            <person name="Hubbard S.S."/>
            <person name="Banfield J.F."/>
        </authorList>
    </citation>
    <scope>NUCLEOTIDE SEQUENCE [LARGE SCALE GENOMIC DNA]</scope>
</reference>
<dbReference type="Proteomes" id="UP000177088">
    <property type="component" value="Unassembled WGS sequence"/>
</dbReference>
<dbReference type="AlphaFoldDB" id="A0A1F7U3Q3"/>
<comment type="caution">
    <text evidence="2">The sequence shown here is derived from an EMBL/GenBank/DDBJ whole genome shotgun (WGS) entry which is preliminary data.</text>
</comment>
<evidence type="ECO:0000313" key="2">
    <source>
        <dbReference type="EMBL" id="OGL72872.1"/>
    </source>
</evidence>
<dbReference type="InterPro" id="IPR012341">
    <property type="entry name" value="6hp_glycosidase-like_sf"/>
</dbReference>
<dbReference type="Pfam" id="PF22422">
    <property type="entry name" value="MGH1-like_GH"/>
    <property type="match status" value="1"/>
</dbReference>
<dbReference type="Gene3D" id="1.50.10.10">
    <property type="match status" value="1"/>
</dbReference>
<protein>
    <recommendedName>
        <fullName evidence="1">Mannosylglycerate hydrolase MGH1-like glycoside hydrolase domain-containing protein</fullName>
    </recommendedName>
</protein>
<evidence type="ECO:0000313" key="3">
    <source>
        <dbReference type="Proteomes" id="UP000177088"/>
    </source>
</evidence>
<proteinExistence type="predicted"/>
<gene>
    <name evidence="2" type="ORF">A3C96_02655</name>
</gene>
<dbReference type="EMBL" id="MGEA01000080">
    <property type="protein sequence ID" value="OGL72872.1"/>
    <property type="molecule type" value="Genomic_DNA"/>
</dbReference>
<accession>A0A1F7U3Q3</accession>